<protein>
    <submittedName>
        <fullName evidence="2">Uncharacterized protein</fullName>
    </submittedName>
</protein>
<accession>A0A8H8D840</accession>
<feature type="compositionally biased region" description="Polar residues" evidence="1">
    <location>
        <begin position="19"/>
        <end position="28"/>
    </location>
</feature>
<sequence>MQPMAHFFKNSPNIKGYRCNQSTQRNNSQRIPFIGDVMIQRRWTPCSGSEAMEEYSWRRG</sequence>
<proteinExistence type="predicted"/>
<organism evidence="2 3">
    <name type="scientific">Ajellomyces capsulatus</name>
    <name type="common">Darling's disease fungus</name>
    <name type="synonym">Histoplasma capsulatum</name>
    <dbReference type="NCBI Taxonomy" id="5037"/>
    <lineage>
        <taxon>Eukaryota</taxon>
        <taxon>Fungi</taxon>
        <taxon>Dikarya</taxon>
        <taxon>Ascomycota</taxon>
        <taxon>Pezizomycotina</taxon>
        <taxon>Eurotiomycetes</taxon>
        <taxon>Eurotiomycetidae</taxon>
        <taxon>Onygenales</taxon>
        <taxon>Ajellomycetaceae</taxon>
        <taxon>Histoplasma</taxon>
    </lineage>
</organism>
<reference evidence="2 3" key="1">
    <citation type="submission" date="2021-01" db="EMBL/GenBank/DDBJ databases">
        <title>Chromosome-level genome assembly of a human fungal pathogen reveals clustering of transcriptionally co-regulated genes.</title>
        <authorList>
            <person name="Voorhies M."/>
            <person name="Cohen S."/>
            <person name="Shea T.P."/>
            <person name="Petrus S."/>
            <person name="Munoz J.F."/>
            <person name="Poplawski S."/>
            <person name="Goldman W.E."/>
            <person name="Michael T."/>
            <person name="Cuomo C.A."/>
            <person name="Sil A."/>
            <person name="Beyhan S."/>
        </authorList>
    </citation>
    <scope>NUCLEOTIDE SEQUENCE [LARGE SCALE GENOMIC DNA]</scope>
    <source>
        <strain evidence="2 3">G184AR</strain>
    </source>
</reference>
<gene>
    <name evidence="2" type="ORF">I7I52_04217</name>
</gene>
<dbReference type="VEuPathDB" id="FungiDB:I7I52_04217"/>
<dbReference type="EMBL" id="JAEVHI010000001">
    <property type="protein sequence ID" value="KAG5305525.1"/>
    <property type="molecule type" value="Genomic_DNA"/>
</dbReference>
<evidence type="ECO:0000313" key="2">
    <source>
        <dbReference type="EMBL" id="KAG5305525.1"/>
    </source>
</evidence>
<evidence type="ECO:0000313" key="3">
    <source>
        <dbReference type="Proteomes" id="UP000670092"/>
    </source>
</evidence>
<evidence type="ECO:0000256" key="1">
    <source>
        <dbReference type="SAM" id="MobiDB-lite"/>
    </source>
</evidence>
<name>A0A8H8D840_AJECA</name>
<comment type="caution">
    <text evidence="2">The sequence shown here is derived from an EMBL/GenBank/DDBJ whole genome shotgun (WGS) entry which is preliminary data.</text>
</comment>
<dbReference type="AlphaFoldDB" id="A0A8H8D840"/>
<feature type="region of interest" description="Disordered" evidence="1">
    <location>
        <begin position="1"/>
        <end position="28"/>
    </location>
</feature>
<dbReference type="Proteomes" id="UP000670092">
    <property type="component" value="Unassembled WGS sequence"/>
</dbReference>